<accession>A0A147B8M4</accession>
<dbReference type="EMBL" id="GEIB01000900">
    <property type="protein sequence ID" value="JAR87136.1"/>
    <property type="molecule type" value="Transcribed_RNA"/>
</dbReference>
<proteinExistence type="predicted"/>
<feature type="non-terminal residue" evidence="1">
    <location>
        <position position="1"/>
    </location>
</feature>
<organism evidence="1">
    <name type="scientific">Alectorobius mimon</name>
    <dbReference type="NCBI Taxonomy" id="360319"/>
    <lineage>
        <taxon>Eukaryota</taxon>
        <taxon>Metazoa</taxon>
        <taxon>Ecdysozoa</taxon>
        <taxon>Arthropoda</taxon>
        <taxon>Chelicerata</taxon>
        <taxon>Arachnida</taxon>
        <taxon>Acari</taxon>
        <taxon>Parasitiformes</taxon>
        <taxon>Ixodida</taxon>
        <taxon>Ixodoidea</taxon>
        <taxon>Argasidae</taxon>
        <taxon>Ornithodorinae</taxon>
        <taxon>Alectorobius</taxon>
    </lineage>
</organism>
<reference evidence="1" key="1">
    <citation type="submission" date="2016-03" db="EMBL/GenBank/DDBJ databases">
        <title>Gut transcriptome analysis on engorged females of Ornithodoros mimon (Acari: Argasidae) and phylogenetic inferences of soft ticks.</title>
        <authorList>
            <person name="Landulfo G.A."/>
            <person name="Giovanni D."/>
            <person name="Carvalho E."/>
            <person name="Junqueira-de-Azevedo I."/>
            <person name="Patane J."/>
            <person name="Mendoca R."/>
            <person name="Barros-Battesti D."/>
        </authorList>
    </citation>
    <scope>NUCLEOTIDE SEQUENCE</scope>
    <source>
        <strain evidence="1">Females</strain>
        <tissue evidence="1">Gut</tissue>
    </source>
</reference>
<protein>
    <submittedName>
        <fullName evidence="1">Uncharacterized protein</fullName>
    </submittedName>
</protein>
<dbReference type="AlphaFoldDB" id="A0A147B8M4"/>
<sequence length="184" mass="20687">FDAVPLESHLHVPRLLKLAMKHPGCYTMHMVKGLVTNMTPRLSEKEQYNLLALVAIQSGSLTDEEKLAAGEHSIDDYTYTVEDLLEMEPQEEKSSAVTDWKLPLGLMDWEEVPLGTVPDCKGDVPDLSLNFKLLRPVRLQPYPVETITESVACTKDTATMDCDTTLDAGCRSQQLLERVHNMMR</sequence>
<feature type="non-terminal residue" evidence="1">
    <location>
        <position position="184"/>
    </location>
</feature>
<evidence type="ECO:0000313" key="1">
    <source>
        <dbReference type="EMBL" id="JAR87136.1"/>
    </source>
</evidence>
<name>A0A147B8M4_9ACAR</name>